<dbReference type="InterPro" id="IPR012340">
    <property type="entry name" value="NA-bd_OB-fold"/>
</dbReference>
<accession>A0ABW0U6X0</accession>
<gene>
    <name evidence="1" type="ORF">ACFPTR_03635</name>
</gene>
<dbReference type="Gene3D" id="2.40.50.140">
    <property type="entry name" value="Nucleic acid-binding proteins"/>
    <property type="match status" value="1"/>
</dbReference>
<name>A0ABW0U6X0_9BACI</name>
<comment type="caution">
    <text evidence="1">The sequence shown here is derived from an EMBL/GenBank/DDBJ whole genome shotgun (WGS) entry which is preliminary data.</text>
</comment>
<evidence type="ECO:0000313" key="2">
    <source>
        <dbReference type="Proteomes" id="UP001596143"/>
    </source>
</evidence>
<evidence type="ECO:0000313" key="1">
    <source>
        <dbReference type="EMBL" id="MFC5627984.1"/>
    </source>
</evidence>
<dbReference type="PROSITE" id="PS51257">
    <property type="entry name" value="PROKAR_LIPOPROTEIN"/>
    <property type="match status" value="1"/>
</dbReference>
<reference evidence="2" key="1">
    <citation type="journal article" date="2019" name="Int. J. Syst. Evol. Microbiol.">
        <title>The Global Catalogue of Microorganisms (GCM) 10K type strain sequencing project: providing services to taxonomists for standard genome sequencing and annotation.</title>
        <authorList>
            <consortium name="The Broad Institute Genomics Platform"/>
            <consortium name="The Broad Institute Genome Sequencing Center for Infectious Disease"/>
            <person name="Wu L."/>
            <person name="Ma J."/>
        </authorList>
    </citation>
    <scope>NUCLEOTIDE SEQUENCE [LARGE SCALE GENOMIC DNA]</scope>
    <source>
        <strain evidence="2">CGMCC 1.15790</strain>
    </source>
</reference>
<proteinExistence type="predicted"/>
<keyword evidence="2" id="KW-1185">Reference proteome</keyword>
<dbReference type="RefSeq" id="WP_270898256.1">
    <property type="nucleotide sequence ID" value="NZ_JBHSPF010000016.1"/>
</dbReference>
<sequence>MKTFLSFIFFTVAILSACGTQPEEPEQRGESVDSMMTGYVMEKEDNRILVVDSEAQDFNETGGSDEFYNAIWFSNVPEEVELGDKVRVWFDITLESYPGQSEANNIEIIPSETPEGASLTESEALQRALVTHETEGVFAVTVIEFDQESSTWHIELKNTMNENVVEMTVEDGAEEAVLERAEKVVTALHNEDFATLASIVHPEKGVRFSPYAHVLPEEHISFTSDQVRSFMEDENSYIWGSKDGKGTPIELTPSAYYEDYLYIKKFAEVDGSFVTELKERGNTLHNADEIYPEAQFVEYYVPASDEIGMDWASLILAFEEVDGMWYVVGIIIDRWTI</sequence>
<protein>
    <submittedName>
        <fullName evidence="1">YobA family protein</fullName>
    </submittedName>
</protein>
<organism evidence="1 2">
    <name type="scientific">Aliibacillus thermotolerans</name>
    <dbReference type="NCBI Taxonomy" id="1834418"/>
    <lineage>
        <taxon>Bacteria</taxon>
        <taxon>Bacillati</taxon>
        <taxon>Bacillota</taxon>
        <taxon>Bacilli</taxon>
        <taxon>Bacillales</taxon>
        <taxon>Bacillaceae</taxon>
        <taxon>Aliibacillus</taxon>
    </lineage>
</organism>
<dbReference type="Pfam" id="PF11518">
    <property type="entry name" value="DUF3221"/>
    <property type="match status" value="1"/>
</dbReference>
<dbReference type="Proteomes" id="UP001596143">
    <property type="component" value="Unassembled WGS sequence"/>
</dbReference>
<dbReference type="InterPro" id="IPR021598">
    <property type="entry name" value="DUF3221"/>
</dbReference>
<dbReference type="EMBL" id="JBHSPF010000016">
    <property type="protein sequence ID" value="MFC5627984.1"/>
    <property type="molecule type" value="Genomic_DNA"/>
</dbReference>